<dbReference type="EMBL" id="VTPC01005114">
    <property type="protein sequence ID" value="KAF2896442.1"/>
    <property type="molecule type" value="Genomic_DNA"/>
</dbReference>
<feature type="non-terminal residue" evidence="2">
    <location>
        <position position="123"/>
    </location>
</feature>
<keyword evidence="3" id="KW-1185">Reference proteome</keyword>
<protein>
    <recommendedName>
        <fullName evidence="1">Transposase Tc1-like domain-containing protein</fullName>
    </recommendedName>
</protein>
<name>A0A8K0GC52_IGNLU</name>
<evidence type="ECO:0000313" key="3">
    <source>
        <dbReference type="Proteomes" id="UP000801492"/>
    </source>
</evidence>
<organism evidence="2 3">
    <name type="scientific">Ignelater luminosus</name>
    <name type="common">Cucubano</name>
    <name type="synonym">Pyrophorus luminosus</name>
    <dbReference type="NCBI Taxonomy" id="2038154"/>
    <lineage>
        <taxon>Eukaryota</taxon>
        <taxon>Metazoa</taxon>
        <taxon>Ecdysozoa</taxon>
        <taxon>Arthropoda</taxon>
        <taxon>Hexapoda</taxon>
        <taxon>Insecta</taxon>
        <taxon>Pterygota</taxon>
        <taxon>Neoptera</taxon>
        <taxon>Endopterygota</taxon>
        <taxon>Coleoptera</taxon>
        <taxon>Polyphaga</taxon>
        <taxon>Elateriformia</taxon>
        <taxon>Elateroidea</taxon>
        <taxon>Elateridae</taxon>
        <taxon>Agrypninae</taxon>
        <taxon>Pyrophorini</taxon>
        <taxon>Ignelater</taxon>
    </lineage>
</organism>
<gene>
    <name evidence="2" type="ORF">ILUMI_09735</name>
</gene>
<feature type="domain" description="Transposase Tc1-like" evidence="1">
    <location>
        <begin position="30"/>
        <end position="84"/>
    </location>
</feature>
<accession>A0A8K0GC52</accession>
<evidence type="ECO:0000259" key="1">
    <source>
        <dbReference type="Pfam" id="PF01498"/>
    </source>
</evidence>
<reference evidence="2" key="1">
    <citation type="submission" date="2019-08" db="EMBL/GenBank/DDBJ databases">
        <title>The genome of the North American firefly Photinus pyralis.</title>
        <authorList>
            <consortium name="Photinus pyralis genome working group"/>
            <person name="Fallon T.R."/>
            <person name="Sander Lower S.E."/>
            <person name="Weng J.-K."/>
        </authorList>
    </citation>
    <scope>NUCLEOTIDE SEQUENCE</scope>
    <source>
        <strain evidence="2">TRF0915ILg1</strain>
        <tissue evidence="2">Whole body</tissue>
    </source>
</reference>
<dbReference type="Pfam" id="PF01498">
    <property type="entry name" value="HTH_Tnp_Tc3_2"/>
    <property type="match status" value="1"/>
</dbReference>
<dbReference type="AlphaFoldDB" id="A0A8K0GC52"/>
<comment type="caution">
    <text evidence="2">The sequence shown here is derived from an EMBL/GenBank/DDBJ whole genome shotgun (WGS) entry which is preliminary data.</text>
</comment>
<sequence length="123" mass="14170">IPGVSLDKKTFSAKQIADLLNYKQQEPFGLSRSARDALQLQCSPRKVRRYLHSEGLYHRRPATKVDLIDQHAQRRLAFTQQNLNRDWGLVIVSDEKFLKPIRGLTNHYGGQTTRATFSSMCRN</sequence>
<dbReference type="GO" id="GO:0015074">
    <property type="term" value="P:DNA integration"/>
    <property type="evidence" value="ECO:0007669"/>
    <property type="project" value="InterPro"/>
</dbReference>
<dbReference type="InterPro" id="IPR002492">
    <property type="entry name" value="Transposase_Tc1-like"/>
</dbReference>
<dbReference type="Proteomes" id="UP000801492">
    <property type="component" value="Unassembled WGS sequence"/>
</dbReference>
<evidence type="ECO:0000313" key="2">
    <source>
        <dbReference type="EMBL" id="KAF2896442.1"/>
    </source>
</evidence>
<dbReference type="GO" id="GO:0006313">
    <property type="term" value="P:DNA transposition"/>
    <property type="evidence" value="ECO:0007669"/>
    <property type="project" value="InterPro"/>
</dbReference>
<proteinExistence type="predicted"/>
<dbReference type="GO" id="GO:0003677">
    <property type="term" value="F:DNA binding"/>
    <property type="evidence" value="ECO:0007669"/>
    <property type="project" value="InterPro"/>
</dbReference>